<proteinExistence type="predicted"/>
<protein>
    <submittedName>
        <fullName evidence="1">Uncharacterized protein</fullName>
    </submittedName>
</protein>
<keyword evidence="2" id="KW-1185">Reference proteome</keyword>
<evidence type="ECO:0000313" key="1">
    <source>
        <dbReference type="EMBL" id="KAJ6643133.1"/>
    </source>
</evidence>
<dbReference type="InterPro" id="IPR036691">
    <property type="entry name" value="Endo/exonu/phosph_ase_sf"/>
</dbReference>
<organism evidence="1 2">
    <name type="scientific">Pseudolycoriella hygida</name>
    <dbReference type="NCBI Taxonomy" id="35572"/>
    <lineage>
        <taxon>Eukaryota</taxon>
        <taxon>Metazoa</taxon>
        <taxon>Ecdysozoa</taxon>
        <taxon>Arthropoda</taxon>
        <taxon>Hexapoda</taxon>
        <taxon>Insecta</taxon>
        <taxon>Pterygota</taxon>
        <taxon>Neoptera</taxon>
        <taxon>Endopterygota</taxon>
        <taxon>Diptera</taxon>
        <taxon>Nematocera</taxon>
        <taxon>Sciaroidea</taxon>
        <taxon>Sciaridae</taxon>
        <taxon>Pseudolycoriella</taxon>
    </lineage>
</organism>
<reference evidence="1" key="1">
    <citation type="submission" date="2022-07" db="EMBL/GenBank/DDBJ databases">
        <authorList>
            <person name="Trinca V."/>
            <person name="Uliana J.V.C."/>
            <person name="Torres T.T."/>
            <person name="Ward R.J."/>
            <person name="Monesi N."/>
        </authorList>
    </citation>
    <scope>NUCLEOTIDE SEQUENCE</scope>
    <source>
        <strain evidence="1">HSMRA1968</strain>
        <tissue evidence="1">Whole embryos</tissue>
    </source>
</reference>
<accession>A0A9Q0N3V0</accession>
<dbReference type="EMBL" id="WJQU01000002">
    <property type="protein sequence ID" value="KAJ6643133.1"/>
    <property type="molecule type" value="Genomic_DNA"/>
</dbReference>
<dbReference type="AlphaFoldDB" id="A0A9Q0N3V0"/>
<dbReference type="OrthoDB" id="7764481at2759"/>
<comment type="caution">
    <text evidence="1">The sequence shown here is derived from an EMBL/GenBank/DDBJ whole genome shotgun (WGS) entry which is preliminary data.</text>
</comment>
<gene>
    <name evidence="1" type="ORF">Bhyg_08089</name>
</gene>
<name>A0A9Q0N3V0_9DIPT</name>
<sequence>MDRIEWQMILTTLRSKDASLKNMNDDLIGQSICKIHTDNETTFRLLRDPAAIHENEIPNPNIGNRSLSAENDTNVKRNNQITAEMTKKFRMYYQNVRGLRSKKKYKAFKLSAAKCDYDILALTETGLNSAVYDGELITNNKFCLYRCDRSHLNSEHDRLGGVMVAVRSEIPSERVDIPSVSDLELVLVNRLDLSFTFTNGSLKHWELFLTL</sequence>
<dbReference type="Proteomes" id="UP001151699">
    <property type="component" value="Chromosome B"/>
</dbReference>
<dbReference type="SUPFAM" id="SSF56219">
    <property type="entry name" value="DNase I-like"/>
    <property type="match status" value="1"/>
</dbReference>
<dbReference type="Gene3D" id="3.60.10.10">
    <property type="entry name" value="Endonuclease/exonuclease/phosphatase"/>
    <property type="match status" value="1"/>
</dbReference>
<evidence type="ECO:0000313" key="2">
    <source>
        <dbReference type="Proteomes" id="UP001151699"/>
    </source>
</evidence>